<dbReference type="FunFam" id="3.40.50.720:FF:000084">
    <property type="entry name" value="Short-chain dehydrogenase reductase"/>
    <property type="match status" value="1"/>
</dbReference>
<evidence type="ECO:0000256" key="1">
    <source>
        <dbReference type="ARBA" id="ARBA00006484"/>
    </source>
</evidence>
<dbReference type="InterPro" id="IPR003560">
    <property type="entry name" value="DHB_DH"/>
</dbReference>
<evidence type="ECO:0000256" key="2">
    <source>
        <dbReference type="ARBA" id="ARBA00023002"/>
    </source>
</evidence>
<name>A0A7W7CF60_9PSEU</name>
<dbReference type="Pfam" id="PF13561">
    <property type="entry name" value="adh_short_C2"/>
    <property type="match status" value="1"/>
</dbReference>
<dbReference type="InterPro" id="IPR036291">
    <property type="entry name" value="NAD(P)-bd_dom_sf"/>
</dbReference>
<dbReference type="NCBIfam" id="TIGR04316">
    <property type="entry name" value="dhbA_paeA"/>
    <property type="match status" value="1"/>
</dbReference>
<dbReference type="RefSeq" id="WP_185005705.1">
    <property type="nucleotide sequence ID" value="NZ_BAAAUI010000019.1"/>
</dbReference>
<organism evidence="5 6">
    <name type="scientific">Crossiella cryophila</name>
    <dbReference type="NCBI Taxonomy" id="43355"/>
    <lineage>
        <taxon>Bacteria</taxon>
        <taxon>Bacillati</taxon>
        <taxon>Actinomycetota</taxon>
        <taxon>Actinomycetes</taxon>
        <taxon>Pseudonocardiales</taxon>
        <taxon>Pseudonocardiaceae</taxon>
        <taxon>Crossiella</taxon>
    </lineage>
</organism>
<dbReference type="InterPro" id="IPR020904">
    <property type="entry name" value="Sc_DH/Rdtase_CS"/>
</dbReference>
<comment type="caution">
    <text evidence="5">The sequence shown here is derived from an EMBL/GenBank/DDBJ whole genome shotgun (WGS) entry which is preliminary data.</text>
</comment>
<dbReference type="GO" id="GO:0008667">
    <property type="term" value="F:2,3-dihydro-2,3-dihydroxybenzoate dehydrogenase activity"/>
    <property type="evidence" value="ECO:0007669"/>
    <property type="project" value="UniProtKB-UniRule"/>
</dbReference>
<dbReference type="PRINTS" id="PR00080">
    <property type="entry name" value="SDRFAMILY"/>
</dbReference>
<reference evidence="5 6" key="1">
    <citation type="submission" date="2020-08" db="EMBL/GenBank/DDBJ databases">
        <title>Sequencing the genomes of 1000 actinobacteria strains.</title>
        <authorList>
            <person name="Klenk H.-P."/>
        </authorList>
    </citation>
    <scope>NUCLEOTIDE SEQUENCE [LARGE SCALE GENOMIC DNA]</scope>
    <source>
        <strain evidence="5 6">DSM 44230</strain>
    </source>
</reference>
<evidence type="ECO:0000259" key="4">
    <source>
        <dbReference type="SMART" id="SM00822"/>
    </source>
</evidence>
<dbReference type="SUPFAM" id="SSF51735">
    <property type="entry name" value="NAD(P)-binding Rossmann-fold domains"/>
    <property type="match status" value="1"/>
</dbReference>
<gene>
    <name evidence="5" type="ORF">HNR67_006142</name>
</gene>
<dbReference type="EC" id="1.3.1.28" evidence="3"/>
<dbReference type="InterPro" id="IPR002347">
    <property type="entry name" value="SDR_fam"/>
</dbReference>
<dbReference type="InterPro" id="IPR057326">
    <property type="entry name" value="KR_dom"/>
</dbReference>
<sequence>MTVNAWNTTGVAVVSGAARGIGAAVADALAGRGARVALLDLDGDAVRERAAALGEHATGHAVDVADAAAVEAVVAQVEQDLGPVTALVNVAGVLQAAPVAELDPAVWARTFAVNVDGVFHLSRAVTRRMAQRGAGAVVTVTSNAATVPRAGLAAYCASKAASAMFTKVLGLELAGQGIRCNVVAPGSTDTDMGRALWGAGGQAGVIAGAPESFRVGIPLARVADPTDVADAVLFLLSPAARHITMQELCVDGGATLGA</sequence>
<dbReference type="PROSITE" id="PS00061">
    <property type="entry name" value="ADH_SHORT"/>
    <property type="match status" value="1"/>
</dbReference>
<dbReference type="SMART" id="SM00822">
    <property type="entry name" value="PKS_KR"/>
    <property type="match status" value="1"/>
</dbReference>
<dbReference type="PRINTS" id="PR01397">
    <property type="entry name" value="DHBDHDRGNASE"/>
</dbReference>
<evidence type="ECO:0000313" key="6">
    <source>
        <dbReference type="Proteomes" id="UP000533598"/>
    </source>
</evidence>
<comment type="similarity">
    <text evidence="1">Belongs to the short-chain dehydrogenases/reductases (SDR) family.</text>
</comment>
<keyword evidence="6" id="KW-1185">Reference proteome</keyword>
<evidence type="ECO:0000313" key="5">
    <source>
        <dbReference type="EMBL" id="MBB4680024.1"/>
    </source>
</evidence>
<dbReference type="GO" id="GO:0019290">
    <property type="term" value="P:siderophore biosynthetic process"/>
    <property type="evidence" value="ECO:0007669"/>
    <property type="project" value="InterPro"/>
</dbReference>
<proteinExistence type="inferred from homology"/>
<feature type="domain" description="Ketoreductase" evidence="4">
    <location>
        <begin position="10"/>
        <end position="189"/>
    </location>
</feature>
<evidence type="ECO:0000256" key="3">
    <source>
        <dbReference type="NCBIfam" id="TIGR04316"/>
    </source>
</evidence>
<dbReference type="Gene3D" id="3.40.50.720">
    <property type="entry name" value="NAD(P)-binding Rossmann-like Domain"/>
    <property type="match status" value="1"/>
</dbReference>
<keyword evidence="2 5" id="KW-0560">Oxidoreductase</keyword>
<dbReference type="AlphaFoldDB" id="A0A7W7CF60"/>
<dbReference type="Proteomes" id="UP000533598">
    <property type="component" value="Unassembled WGS sequence"/>
</dbReference>
<accession>A0A7W7CF60</accession>
<dbReference type="PANTHER" id="PTHR24321">
    <property type="entry name" value="DEHYDROGENASES, SHORT CHAIN"/>
    <property type="match status" value="1"/>
</dbReference>
<dbReference type="EMBL" id="JACHMH010000001">
    <property type="protein sequence ID" value="MBB4680024.1"/>
    <property type="molecule type" value="Genomic_DNA"/>
</dbReference>
<protein>
    <recommendedName>
        <fullName evidence="3">2,3-dihydro-2,3-dihydroxybenzoate dehydrogenase</fullName>
        <ecNumber evidence="3">1.3.1.28</ecNumber>
    </recommendedName>
</protein>
<dbReference type="PANTHER" id="PTHR24321:SF13">
    <property type="entry name" value="2,3-DIHYDRO-2,3-DIHYDROXYBENZOATE DEHYDROGENASE"/>
    <property type="match status" value="1"/>
</dbReference>